<name>A0A6C0B939_9ZZZZ</name>
<organism evidence="1">
    <name type="scientific">viral metagenome</name>
    <dbReference type="NCBI Taxonomy" id="1070528"/>
    <lineage>
        <taxon>unclassified sequences</taxon>
        <taxon>metagenomes</taxon>
        <taxon>organismal metagenomes</taxon>
    </lineage>
</organism>
<accession>A0A6C0B939</accession>
<proteinExistence type="predicted"/>
<dbReference type="AlphaFoldDB" id="A0A6C0B939"/>
<evidence type="ECO:0000313" key="1">
    <source>
        <dbReference type="EMBL" id="QHS88069.1"/>
    </source>
</evidence>
<dbReference type="EMBL" id="MN739092">
    <property type="protein sequence ID" value="QHS88069.1"/>
    <property type="molecule type" value="Genomic_DNA"/>
</dbReference>
<protein>
    <submittedName>
        <fullName evidence="1">Uncharacterized protein</fullName>
    </submittedName>
</protein>
<sequence>MSSDIEINDIREPVQFKGVSFSKYKKTEVRNQMLENIEKGKIEPACYWCAELVCAGHYMDIWEMVLYYAGKHIHLGNPKIIIYLQNRFTIFKNIISQGHFLNELQLRNNPTIRKLFAEIVCTVTLSNKKNSFETIKIDREEEFDMTQMTERLKAPNVTYIESIFKKDDPKELFIPVNEFIYNISPDRKNMLTACYWIEWLVEFDNICKKRKEPCYCHRRDFVNVENKFSRDIIWILWDALLHYSSQMNNTFIDKLMNGLFDVFSIRYTTASCKKRRYLLYFAVELLTEPVPTNIELINKKDVIDNVLSKIDQIYKQIKKNEESPNTDYLFANLEKQNTFERSMKQMELMNSMTFTK</sequence>
<reference evidence="1" key="1">
    <citation type="journal article" date="2020" name="Nature">
        <title>Giant virus diversity and host interactions through global metagenomics.</title>
        <authorList>
            <person name="Schulz F."/>
            <person name="Roux S."/>
            <person name="Paez-Espino D."/>
            <person name="Jungbluth S."/>
            <person name="Walsh D.A."/>
            <person name="Denef V.J."/>
            <person name="McMahon K.D."/>
            <person name="Konstantinidis K.T."/>
            <person name="Eloe-Fadrosh E.A."/>
            <person name="Kyrpides N.C."/>
            <person name="Woyke T."/>
        </authorList>
    </citation>
    <scope>NUCLEOTIDE SEQUENCE</scope>
    <source>
        <strain evidence="1">GVMAG-M-3300010158-13</strain>
    </source>
</reference>